<accession>A0A0F9IZQ3</accession>
<evidence type="ECO:0000313" key="2">
    <source>
        <dbReference type="EMBL" id="KKM62793.1"/>
    </source>
</evidence>
<name>A0A0F9IZQ3_9ZZZZ</name>
<dbReference type="Pfam" id="PF00005">
    <property type="entry name" value="ABC_tran"/>
    <property type="match status" value="1"/>
</dbReference>
<dbReference type="GO" id="GO:0005524">
    <property type="term" value="F:ATP binding"/>
    <property type="evidence" value="ECO:0007669"/>
    <property type="project" value="InterPro"/>
</dbReference>
<protein>
    <recommendedName>
        <fullName evidence="1">ABC transporter domain-containing protein</fullName>
    </recommendedName>
</protein>
<proteinExistence type="predicted"/>
<gene>
    <name evidence="2" type="ORF">LCGC14_1518100</name>
</gene>
<dbReference type="SUPFAM" id="SSF52540">
    <property type="entry name" value="P-loop containing nucleoside triphosphate hydrolases"/>
    <property type="match status" value="1"/>
</dbReference>
<dbReference type="EMBL" id="LAZR01011226">
    <property type="protein sequence ID" value="KKM62793.1"/>
    <property type="molecule type" value="Genomic_DNA"/>
</dbReference>
<dbReference type="AlphaFoldDB" id="A0A0F9IZQ3"/>
<feature type="domain" description="ABC transporter" evidence="1">
    <location>
        <begin position="20"/>
        <end position="144"/>
    </location>
</feature>
<dbReference type="PANTHER" id="PTHR24220:SF86">
    <property type="entry name" value="ABC TRANSPORTER ABCH.1"/>
    <property type="match status" value="1"/>
</dbReference>
<dbReference type="InterPro" id="IPR015854">
    <property type="entry name" value="ABC_transpr_LolD-like"/>
</dbReference>
<dbReference type="PANTHER" id="PTHR24220">
    <property type="entry name" value="IMPORT ATP-BINDING PROTEIN"/>
    <property type="match status" value="1"/>
</dbReference>
<dbReference type="GO" id="GO:0005886">
    <property type="term" value="C:plasma membrane"/>
    <property type="evidence" value="ECO:0007669"/>
    <property type="project" value="TreeGrafter"/>
</dbReference>
<organism evidence="2">
    <name type="scientific">marine sediment metagenome</name>
    <dbReference type="NCBI Taxonomy" id="412755"/>
    <lineage>
        <taxon>unclassified sequences</taxon>
        <taxon>metagenomes</taxon>
        <taxon>ecological metagenomes</taxon>
    </lineage>
</organism>
<evidence type="ECO:0000259" key="1">
    <source>
        <dbReference type="Pfam" id="PF00005"/>
    </source>
</evidence>
<feature type="non-terminal residue" evidence="2">
    <location>
        <position position="144"/>
    </location>
</feature>
<comment type="caution">
    <text evidence="2">The sequence shown here is derived from an EMBL/GenBank/DDBJ whole genome shotgun (WGS) entry which is preliminary data.</text>
</comment>
<dbReference type="GO" id="GO:0022857">
    <property type="term" value="F:transmembrane transporter activity"/>
    <property type="evidence" value="ECO:0007669"/>
    <property type="project" value="TreeGrafter"/>
</dbReference>
<dbReference type="InterPro" id="IPR027417">
    <property type="entry name" value="P-loop_NTPase"/>
</dbReference>
<sequence>MNAFVDIKDVTKEYGTATALSGVTFAVDRGVWCAVVGASGSGKSTMLNIIGGLDSPTSGCVAMDEVDLCALTEDQMARFRRENVGYVFQQSHLVPYLTSVENVMLAQYFHSLTDEAEASEALKRVGMGHRLGHRPSELSGGEQQ</sequence>
<reference evidence="2" key="1">
    <citation type="journal article" date="2015" name="Nature">
        <title>Complex archaea that bridge the gap between prokaryotes and eukaryotes.</title>
        <authorList>
            <person name="Spang A."/>
            <person name="Saw J.H."/>
            <person name="Jorgensen S.L."/>
            <person name="Zaremba-Niedzwiedzka K."/>
            <person name="Martijn J."/>
            <person name="Lind A.E."/>
            <person name="van Eijk R."/>
            <person name="Schleper C."/>
            <person name="Guy L."/>
            <person name="Ettema T.J."/>
        </authorList>
    </citation>
    <scope>NUCLEOTIDE SEQUENCE</scope>
</reference>
<dbReference type="InterPro" id="IPR003439">
    <property type="entry name" value="ABC_transporter-like_ATP-bd"/>
</dbReference>
<dbReference type="GO" id="GO:0016887">
    <property type="term" value="F:ATP hydrolysis activity"/>
    <property type="evidence" value="ECO:0007669"/>
    <property type="project" value="InterPro"/>
</dbReference>
<dbReference type="Gene3D" id="3.40.50.300">
    <property type="entry name" value="P-loop containing nucleotide triphosphate hydrolases"/>
    <property type="match status" value="1"/>
</dbReference>